<evidence type="ECO:0000256" key="4">
    <source>
        <dbReference type="ARBA" id="ARBA00022692"/>
    </source>
</evidence>
<dbReference type="InterPro" id="IPR017473">
    <property type="entry name" value="Undecaprenyl-P_gluc_Ptfrase"/>
</dbReference>
<gene>
    <name evidence="10" type="ORF">D9R14_05640</name>
</gene>
<feature type="transmembrane region" description="Helical" evidence="8">
    <location>
        <begin position="133"/>
        <end position="154"/>
    </location>
</feature>
<keyword evidence="6 8" id="KW-0472">Membrane</keyword>
<name>A0A3L7ALP9_9HYPH</name>
<dbReference type="GO" id="GO:0089702">
    <property type="term" value="F:undecaprenyl-phosphate glucose phosphotransferase activity"/>
    <property type="evidence" value="ECO:0007669"/>
    <property type="project" value="UniProtKB-EC"/>
</dbReference>
<evidence type="ECO:0000259" key="9">
    <source>
        <dbReference type="Pfam" id="PF02397"/>
    </source>
</evidence>
<dbReference type="GO" id="GO:0000271">
    <property type="term" value="P:polysaccharide biosynthetic process"/>
    <property type="evidence" value="ECO:0007669"/>
    <property type="project" value="UniProtKB-KW"/>
</dbReference>
<protein>
    <submittedName>
        <fullName evidence="10">Undecaprenyl-phosphate glucose phosphotransferase</fullName>
        <ecNumber evidence="10">2.7.8.31</ecNumber>
    </submittedName>
</protein>
<evidence type="ECO:0000256" key="5">
    <source>
        <dbReference type="ARBA" id="ARBA00022989"/>
    </source>
</evidence>
<keyword evidence="11" id="KW-1185">Reference proteome</keyword>
<dbReference type="GO" id="GO:0016020">
    <property type="term" value="C:membrane"/>
    <property type="evidence" value="ECO:0007669"/>
    <property type="project" value="UniProtKB-SubCell"/>
</dbReference>
<keyword evidence="3 10" id="KW-0808">Transferase</keyword>
<feature type="transmembrane region" description="Helical" evidence="8">
    <location>
        <begin position="166"/>
        <end position="190"/>
    </location>
</feature>
<feature type="transmembrane region" description="Helical" evidence="8">
    <location>
        <begin position="98"/>
        <end position="121"/>
    </location>
</feature>
<dbReference type="Pfam" id="PF02397">
    <property type="entry name" value="Bac_transf"/>
    <property type="match status" value="1"/>
</dbReference>
<evidence type="ECO:0000256" key="2">
    <source>
        <dbReference type="ARBA" id="ARBA00006464"/>
    </source>
</evidence>
<dbReference type="NCBIfam" id="TIGR03023">
    <property type="entry name" value="WcaJ_sugtrans"/>
    <property type="match status" value="1"/>
</dbReference>
<feature type="transmembrane region" description="Helical" evidence="8">
    <location>
        <begin position="364"/>
        <end position="388"/>
    </location>
</feature>
<evidence type="ECO:0000313" key="10">
    <source>
        <dbReference type="EMBL" id="RLP80531.1"/>
    </source>
</evidence>
<dbReference type="Pfam" id="PF13727">
    <property type="entry name" value="CoA_binding_3"/>
    <property type="match status" value="1"/>
</dbReference>
<proteinExistence type="inferred from homology"/>
<dbReference type="OrthoDB" id="9808602at2"/>
<dbReference type="GO" id="GO:0009242">
    <property type="term" value="P:colanic acid biosynthetic process"/>
    <property type="evidence" value="ECO:0007669"/>
    <property type="project" value="TreeGrafter"/>
</dbReference>
<sequence length="551" mass="60472">MPIITKICFTISHSLKDILQWVVCLISTNTRLRTSGPRGNSCVIEILTKPGAWRGPTPSDGPPGGRMSLSANEGRASVAAGDLAGRQTASRIGYGTTALMFAAADVVAIVGINLLVSFLFSEIIDEAFDLARGLGIGIAASVAFVLTTQARGLYKPWQVTRVSDEVSAAVVNWTFAVLFVGTMIFCLKVGNETSRLATGTFAAIGFVVIPSLRWIYALWLRRSIAAGAVTGRSAIIIGDEKELAKLTADDMIFGLGLSERRRFVFPADDAPRGQGSAPDTLKSALQFARQQKVEEIVLALPWNDRARLDEVRARLRALPIPVKLLPDASISPLLNAPRVEFGNSVAIEVQRAPLSRLELTQKRALDIAVSTLALTVLLPLFATIALLIKFDSKGPVIFRQRRNGFGGREFTIFKFRSMTVMEDGAQIAQAQKNDKRVTRIGRVLRATSLDELPQVVNVLLGHMSIVGPRPHAIAHDDAYSKLISGYAFRHHVKPGITGWAQVMGLRGETAKLELMERRIEMDLWYINNWSIWLDITIILKTFIEVMRKQAY</sequence>
<keyword evidence="4 8" id="KW-0812">Transmembrane</keyword>
<evidence type="ECO:0000256" key="8">
    <source>
        <dbReference type="SAM" id="Phobius"/>
    </source>
</evidence>
<dbReference type="InterPro" id="IPR017475">
    <property type="entry name" value="EPS_sugar_tfrase"/>
</dbReference>
<accession>A0A3L7ALP9</accession>
<comment type="similarity">
    <text evidence="2">Belongs to the bacterial sugar transferase family.</text>
</comment>
<dbReference type="EC" id="2.7.8.31" evidence="10"/>
<reference evidence="10 11" key="1">
    <citation type="submission" date="2018-10" db="EMBL/GenBank/DDBJ databases">
        <title>Xanthobacter tagetidis genome sequencing and assembly.</title>
        <authorList>
            <person name="Maclea K.S."/>
            <person name="Goen A.E."/>
            <person name="Fatima S.A."/>
        </authorList>
    </citation>
    <scope>NUCLEOTIDE SEQUENCE [LARGE SCALE GENOMIC DNA]</scope>
    <source>
        <strain evidence="10 11">ATCC 700314</strain>
    </source>
</reference>
<evidence type="ECO:0000256" key="6">
    <source>
        <dbReference type="ARBA" id="ARBA00023136"/>
    </source>
</evidence>
<dbReference type="AlphaFoldDB" id="A0A3L7ALP9"/>
<keyword evidence="7" id="KW-0270">Exopolysaccharide synthesis</keyword>
<evidence type="ECO:0000256" key="3">
    <source>
        <dbReference type="ARBA" id="ARBA00022679"/>
    </source>
</evidence>
<keyword evidence="5 8" id="KW-1133">Transmembrane helix</keyword>
<comment type="caution">
    <text evidence="10">The sequence shown here is derived from an EMBL/GenBank/DDBJ whole genome shotgun (WGS) entry which is preliminary data.</text>
</comment>
<dbReference type="PANTHER" id="PTHR30576">
    <property type="entry name" value="COLANIC BIOSYNTHESIS UDP-GLUCOSE LIPID CARRIER TRANSFERASE"/>
    <property type="match status" value="1"/>
</dbReference>
<dbReference type="PANTHER" id="PTHR30576:SF21">
    <property type="entry name" value="UDP-GLUCOSE:UNDECAPRENYL-PHOSPHATE GLUCOSE-1-PHOSPHATE TRANSFERASE"/>
    <property type="match status" value="1"/>
</dbReference>
<comment type="subcellular location">
    <subcellularLocation>
        <location evidence="1">Membrane</location>
        <topology evidence="1">Multi-pass membrane protein</topology>
    </subcellularLocation>
</comment>
<feature type="transmembrane region" description="Helical" evidence="8">
    <location>
        <begin position="196"/>
        <end position="216"/>
    </location>
</feature>
<evidence type="ECO:0000313" key="11">
    <source>
        <dbReference type="Proteomes" id="UP000269692"/>
    </source>
</evidence>
<dbReference type="EMBL" id="RCTF01000003">
    <property type="protein sequence ID" value="RLP80531.1"/>
    <property type="molecule type" value="Genomic_DNA"/>
</dbReference>
<evidence type="ECO:0000256" key="1">
    <source>
        <dbReference type="ARBA" id="ARBA00004141"/>
    </source>
</evidence>
<dbReference type="InterPro" id="IPR003362">
    <property type="entry name" value="Bact_transf"/>
</dbReference>
<dbReference type="Proteomes" id="UP000269692">
    <property type="component" value="Unassembled WGS sequence"/>
</dbReference>
<organism evidence="10 11">
    <name type="scientific">Xanthobacter tagetidis</name>
    <dbReference type="NCBI Taxonomy" id="60216"/>
    <lineage>
        <taxon>Bacteria</taxon>
        <taxon>Pseudomonadati</taxon>
        <taxon>Pseudomonadota</taxon>
        <taxon>Alphaproteobacteria</taxon>
        <taxon>Hyphomicrobiales</taxon>
        <taxon>Xanthobacteraceae</taxon>
        <taxon>Xanthobacter</taxon>
    </lineage>
</organism>
<dbReference type="NCBIfam" id="TIGR03025">
    <property type="entry name" value="EPS_sugtrans"/>
    <property type="match status" value="1"/>
</dbReference>
<evidence type="ECO:0000256" key="7">
    <source>
        <dbReference type="ARBA" id="ARBA00023169"/>
    </source>
</evidence>
<feature type="domain" description="Bacterial sugar transferase" evidence="9">
    <location>
        <begin position="362"/>
        <end position="546"/>
    </location>
</feature>